<protein>
    <submittedName>
        <fullName evidence="1">Uncharacterized protein</fullName>
    </submittedName>
</protein>
<evidence type="ECO:0000313" key="1">
    <source>
        <dbReference type="EMBL" id="GAV56356.1"/>
    </source>
</evidence>
<evidence type="ECO:0000313" key="2">
    <source>
        <dbReference type="Proteomes" id="UP000187013"/>
    </source>
</evidence>
<dbReference type="AlphaFoldDB" id="A0A1Q3AKR4"/>
<proteinExistence type="predicted"/>
<comment type="caution">
    <text evidence="1">The sequence shown here is derived from an EMBL/GenBank/DDBJ whole genome shotgun (WGS) entry which is preliminary data.</text>
</comment>
<dbReference type="EMBL" id="BDGX01000054">
    <property type="protein sequence ID" value="GAV56356.1"/>
    <property type="molecule type" value="Genomic_DNA"/>
</dbReference>
<name>A0A1Q3AKR4_ZYGRO</name>
<dbReference type="Proteomes" id="UP000187013">
    <property type="component" value="Unassembled WGS sequence"/>
</dbReference>
<reference evidence="1 2" key="1">
    <citation type="submission" date="2016-08" db="EMBL/GenBank/DDBJ databases">
        <title>Draft genome sequence of allopolyploid Zygosaccharomyces rouxii.</title>
        <authorList>
            <person name="Watanabe J."/>
            <person name="Uehara K."/>
            <person name="Mogi Y."/>
            <person name="Tsukioka Y."/>
        </authorList>
    </citation>
    <scope>NUCLEOTIDE SEQUENCE [LARGE SCALE GENOMIC DNA]</scope>
    <source>
        <strain evidence="1 2">NBRC 110957</strain>
    </source>
</reference>
<organism evidence="1 2">
    <name type="scientific">Zygosaccharomyces rouxii</name>
    <dbReference type="NCBI Taxonomy" id="4956"/>
    <lineage>
        <taxon>Eukaryota</taxon>
        <taxon>Fungi</taxon>
        <taxon>Dikarya</taxon>
        <taxon>Ascomycota</taxon>
        <taxon>Saccharomycotina</taxon>
        <taxon>Saccharomycetes</taxon>
        <taxon>Saccharomycetales</taxon>
        <taxon>Saccharomycetaceae</taxon>
        <taxon>Zygosaccharomyces</taxon>
    </lineage>
</organism>
<accession>A0A1Q3AKR4</accession>
<gene>
    <name evidence="1" type="ORF">ZYGR_0BB01330</name>
</gene>
<dbReference type="OrthoDB" id="4062338at2759"/>
<sequence length="142" mass="16617">MSFFQKLISFKPNKKQAIKQQPSEDANQRLYIRDEEDFVHVYPSLSAPTDIANGDEESADVSKWEMAEIFSQRNKVVVTKNSDKAKDATLERLRRYANRPNTLTRATVTADTRPCMEDSRELEKFDDKRNRVIKGSRRRKYL</sequence>